<dbReference type="GO" id="GO:0005634">
    <property type="term" value="C:nucleus"/>
    <property type="evidence" value="ECO:0007669"/>
    <property type="project" value="UniProtKB-SubCell"/>
</dbReference>
<reference evidence="15 16" key="1">
    <citation type="submission" date="2024-03" db="EMBL/GenBank/DDBJ databases">
        <title>Complete genome sequence of the green alga Chloropicon roscoffensis RCC1871.</title>
        <authorList>
            <person name="Lemieux C."/>
            <person name="Pombert J.-F."/>
            <person name="Otis C."/>
            <person name="Turmel M."/>
        </authorList>
    </citation>
    <scope>NUCLEOTIDE SEQUENCE [LARGE SCALE GENOMIC DNA]</scope>
    <source>
        <strain evidence="15 16">RCC1871</strain>
    </source>
</reference>
<evidence type="ECO:0000256" key="4">
    <source>
        <dbReference type="ARBA" id="ARBA00004123"/>
    </source>
</evidence>
<dbReference type="CDD" id="cd00844">
    <property type="entry name" value="MPP_Dbr1_N"/>
    <property type="match status" value="1"/>
</dbReference>
<dbReference type="GO" id="GO:0046872">
    <property type="term" value="F:metal ion binding"/>
    <property type="evidence" value="ECO:0007669"/>
    <property type="project" value="UniProtKB-KW"/>
</dbReference>
<comment type="cofactor">
    <cofactor evidence="1">
        <name>Mn(2+)</name>
        <dbReference type="ChEBI" id="CHEBI:29035"/>
    </cofactor>
</comment>
<evidence type="ECO:0000256" key="1">
    <source>
        <dbReference type="ARBA" id="ARBA00001936"/>
    </source>
</evidence>
<evidence type="ECO:0000256" key="8">
    <source>
        <dbReference type="ARBA" id="ARBA00022801"/>
    </source>
</evidence>
<protein>
    <submittedName>
        <fullName evidence="15">Lariat debranching enzyme</fullName>
    </submittedName>
</protein>
<keyword evidence="10" id="KW-0408">Iron</keyword>
<name>A0AAX4PB54_9CHLO</name>
<evidence type="ECO:0000256" key="12">
    <source>
        <dbReference type="ARBA" id="ARBA00023242"/>
    </source>
</evidence>
<evidence type="ECO:0000256" key="7">
    <source>
        <dbReference type="ARBA" id="ARBA00022723"/>
    </source>
</evidence>
<evidence type="ECO:0000256" key="10">
    <source>
        <dbReference type="ARBA" id="ARBA00023004"/>
    </source>
</evidence>
<dbReference type="InterPro" id="IPR041816">
    <property type="entry name" value="Dbr1_N"/>
</dbReference>
<evidence type="ECO:0000256" key="5">
    <source>
        <dbReference type="ARBA" id="ARBA00006045"/>
    </source>
</evidence>
<comment type="subcellular location">
    <subcellularLocation>
        <location evidence="4">Nucleus</location>
    </subcellularLocation>
</comment>
<keyword evidence="9" id="KW-0862">Zinc</keyword>
<evidence type="ECO:0000259" key="14">
    <source>
        <dbReference type="SMART" id="SM01124"/>
    </source>
</evidence>
<keyword evidence="16" id="KW-1185">Reference proteome</keyword>
<dbReference type="InterPro" id="IPR007708">
    <property type="entry name" value="DBR1_C"/>
</dbReference>
<feature type="domain" description="Lariat debranching enzyme C-terminal" evidence="14">
    <location>
        <begin position="279"/>
        <end position="418"/>
    </location>
</feature>
<dbReference type="Pfam" id="PF05011">
    <property type="entry name" value="DBR1"/>
    <property type="match status" value="1"/>
</dbReference>
<keyword evidence="7" id="KW-0479">Metal-binding</keyword>
<dbReference type="FunFam" id="3.60.21.10:FF:000035">
    <property type="entry name" value="Lariat debranching enzyme"/>
    <property type="match status" value="1"/>
</dbReference>
<dbReference type="GO" id="GO:0000398">
    <property type="term" value="P:mRNA splicing, via spliceosome"/>
    <property type="evidence" value="ECO:0007669"/>
    <property type="project" value="TreeGrafter"/>
</dbReference>
<keyword evidence="11" id="KW-0464">Manganese</keyword>
<comment type="cofactor">
    <cofactor evidence="2">
        <name>Zn(2+)</name>
        <dbReference type="ChEBI" id="CHEBI:29105"/>
    </cofactor>
</comment>
<proteinExistence type="inferred from homology"/>
<organism evidence="15 16">
    <name type="scientific">Chloropicon roscoffensis</name>
    <dbReference type="NCBI Taxonomy" id="1461544"/>
    <lineage>
        <taxon>Eukaryota</taxon>
        <taxon>Viridiplantae</taxon>
        <taxon>Chlorophyta</taxon>
        <taxon>Chloropicophyceae</taxon>
        <taxon>Chloropicales</taxon>
        <taxon>Chloropicaceae</taxon>
        <taxon>Chloropicon</taxon>
    </lineage>
</organism>
<gene>
    <name evidence="15" type="ORF">HKI87_07g47900</name>
</gene>
<dbReference type="InterPro" id="IPR029052">
    <property type="entry name" value="Metallo-depent_PP-like"/>
</dbReference>
<keyword evidence="8" id="KW-0378">Hydrolase</keyword>
<sequence length="524" mass="57658">MKVAVQGCLHGDLDEIYASVAHLEQHENVRVDLVISCGDFQAIRNAGDLSSIAVPDKYKELKGFHRYYSGEKIAPYPTLFIGGNHEASNYLWELYYGGWVAPNIYYLGCSGVVRFGGLRIAGLSGIFDSRSYRLGHFEHPPYDRGSLRTVYHVREYEVRKLLHLKERSVDVFLSHDWPRGVANCGCCNRARLLRSKPYFRQEVDRDELGSPAAARLCNRIKPGHWFSAHFHVKFPAVIHHGNSIAEDTLTARQRGGTSDVPDGWMTPEVLERLGREGGQPSGRVTDQGQTKFLALDKCLPNRDFLQILDFPEAAGPKVLEHDAEWLAIVKRLHGEMPMERRPAACATDAASCPGPTAEEVRWVASRLEAAGGAAIKDSFCRTAPTQAEYEMGARQVGHHVRNPQTLALLELLDLPYQLDRNEGMGFGGGRGHQHRQRGNQQPHRGGGWQPGPPAHLVPSAVYLNQAVMAQDQNPEAIDIDIDVGGGVGSEGPGAAPALVPAQVYLNSQAAAHDQGNPEEIDLGL</sequence>
<dbReference type="EMBL" id="CP151507">
    <property type="protein sequence ID" value="WZN63242.1"/>
    <property type="molecule type" value="Genomic_DNA"/>
</dbReference>
<dbReference type="SUPFAM" id="SSF56300">
    <property type="entry name" value="Metallo-dependent phosphatases"/>
    <property type="match status" value="1"/>
</dbReference>
<evidence type="ECO:0000256" key="9">
    <source>
        <dbReference type="ARBA" id="ARBA00022833"/>
    </source>
</evidence>
<dbReference type="SMART" id="SM01124">
    <property type="entry name" value="DBR1"/>
    <property type="match status" value="1"/>
</dbReference>
<keyword evidence="12" id="KW-0539">Nucleus</keyword>
<dbReference type="PANTHER" id="PTHR12849:SF0">
    <property type="entry name" value="LARIAT DEBRANCHING ENZYME"/>
    <property type="match status" value="1"/>
</dbReference>
<dbReference type="AlphaFoldDB" id="A0AAX4PB54"/>
<dbReference type="PANTHER" id="PTHR12849">
    <property type="entry name" value="RNA LARIAT DEBRANCHING ENZYME"/>
    <property type="match status" value="1"/>
</dbReference>
<comment type="cofactor">
    <cofactor evidence="3">
        <name>Fe(2+)</name>
        <dbReference type="ChEBI" id="CHEBI:29033"/>
    </cofactor>
</comment>
<dbReference type="Pfam" id="PF00149">
    <property type="entry name" value="Metallophos"/>
    <property type="match status" value="1"/>
</dbReference>
<dbReference type="InterPro" id="IPR004843">
    <property type="entry name" value="Calcineurin-like_PHP"/>
</dbReference>
<dbReference type="GO" id="GO:0008419">
    <property type="term" value="F:RNA lariat debranching enzyme activity"/>
    <property type="evidence" value="ECO:0007669"/>
    <property type="project" value="TreeGrafter"/>
</dbReference>
<evidence type="ECO:0000313" key="16">
    <source>
        <dbReference type="Proteomes" id="UP001472866"/>
    </source>
</evidence>
<evidence type="ECO:0000256" key="3">
    <source>
        <dbReference type="ARBA" id="ARBA00001954"/>
    </source>
</evidence>
<feature type="region of interest" description="Disordered" evidence="13">
    <location>
        <begin position="426"/>
        <end position="452"/>
    </location>
</feature>
<evidence type="ECO:0000256" key="13">
    <source>
        <dbReference type="SAM" id="MobiDB-lite"/>
    </source>
</evidence>
<keyword evidence="6" id="KW-0507">mRNA processing</keyword>
<comment type="similarity">
    <text evidence="5">Belongs to the lariat debranching enzyme family.</text>
</comment>
<accession>A0AAX4PB54</accession>
<evidence type="ECO:0000256" key="11">
    <source>
        <dbReference type="ARBA" id="ARBA00023211"/>
    </source>
</evidence>
<evidence type="ECO:0000256" key="2">
    <source>
        <dbReference type="ARBA" id="ARBA00001947"/>
    </source>
</evidence>
<dbReference type="Proteomes" id="UP001472866">
    <property type="component" value="Chromosome 07"/>
</dbReference>
<evidence type="ECO:0000313" key="15">
    <source>
        <dbReference type="EMBL" id="WZN63242.1"/>
    </source>
</evidence>
<evidence type="ECO:0000256" key="6">
    <source>
        <dbReference type="ARBA" id="ARBA00022664"/>
    </source>
</evidence>